<comment type="caution">
    <text evidence="13">The sequence shown here is derived from an EMBL/GenBank/DDBJ whole genome shotgun (WGS) entry which is preliminary data.</text>
</comment>
<feature type="transmembrane region" description="Helical" evidence="12">
    <location>
        <begin position="100"/>
        <end position="121"/>
    </location>
</feature>
<dbReference type="Proteomes" id="UP000018890">
    <property type="component" value="Unassembled WGS sequence"/>
</dbReference>
<dbReference type="PANTHER" id="PTHR36844">
    <property type="entry name" value="PROTEASE PRSW"/>
    <property type="match status" value="1"/>
</dbReference>
<dbReference type="PANTHER" id="PTHR36844:SF1">
    <property type="entry name" value="PROTEASE PRSW"/>
    <property type="match status" value="1"/>
</dbReference>
<name>W4Q9I9_9BACI</name>
<evidence type="ECO:0000256" key="4">
    <source>
        <dbReference type="ARBA" id="ARBA00022475"/>
    </source>
</evidence>
<dbReference type="Pfam" id="PF13367">
    <property type="entry name" value="PrsW-protease"/>
    <property type="match status" value="1"/>
</dbReference>
<feature type="transmembrane region" description="Helical" evidence="12">
    <location>
        <begin position="33"/>
        <end position="54"/>
    </location>
</feature>
<feature type="transmembrane region" description="Helical" evidence="12">
    <location>
        <begin position="186"/>
        <end position="204"/>
    </location>
</feature>
<organism evidence="13 14">
    <name type="scientific">Halalkalibacter wakoensis JCM 9140</name>
    <dbReference type="NCBI Taxonomy" id="1236970"/>
    <lineage>
        <taxon>Bacteria</taxon>
        <taxon>Bacillati</taxon>
        <taxon>Bacillota</taxon>
        <taxon>Bacilli</taxon>
        <taxon>Bacillales</taxon>
        <taxon>Bacillaceae</taxon>
        <taxon>Halalkalibacter</taxon>
    </lineage>
</organism>
<dbReference type="MEROPS" id="M82.001"/>
<dbReference type="EMBL" id="BAUT01000172">
    <property type="protein sequence ID" value="GAE28665.1"/>
    <property type="molecule type" value="Genomic_DNA"/>
</dbReference>
<keyword evidence="5 11" id="KW-0645">Protease</keyword>
<evidence type="ECO:0000313" key="14">
    <source>
        <dbReference type="Proteomes" id="UP000018890"/>
    </source>
</evidence>
<evidence type="ECO:0000256" key="2">
    <source>
        <dbReference type="ARBA" id="ARBA00009165"/>
    </source>
</evidence>
<protein>
    <recommendedName>
        <fullName evidence="3 11">Protease PrsW</fullName>
        <ecNumber evidence="11">3.4.-.-</ecNumber>
    </recommendedName>
    <alternativeName>
        <fullName evidence="10 11">Protease responsible for activating sigma-W</fullName>
    </alternativeName>
</protein>
<proteinExistence type="inferred from homology"/>
<keyword evidence="4 11" id="KW-1003">Cell membrane</keyword>
<feature type="transmembrane region" description="Helical" evidence="12">
    <location>
        <begin position="162"/>
        <end position="180"/>
    </location>
</feature>
<dbReference type="NCBIfam" id="NF033739">
    <property type="entry name" value="intramemb_PrsW"/>
    <property type="match status" value="1"/>
</dbReference>
<dbReference type="STRING" id="1236970.JCM9140_4941"/>
<dbReference type="InterPro" id="IPR026898">
    <property type="entry name" value="PrsW"/>
</dbReference>
<dbReference type="GO" id="GO:0008233">
    <property type="term" value="F:peptidase activity"/>
    <property type="evidence" value="ECO:0007669"/>
    <property type="project" value="UniProtKB-KW"/>
</dbReference>
<dbReference type="PIRSF" id="PIRSF016933">
    <property type="entry name" value="PrsW"/>
    <property type="match status" value="1"/>
</dbReference>
<sequence>MFALITAAIAPAMALLSYFYLRNHYSARTGALVFRTFLIGILLVFPVMVLQFAFTTEGYFTQPLTRAFVLYGFVEEFFKWYLLWLFVYQHATFAKRYDGIVYGASLSLGFATLENVFYLIANGLETAFVRAFLPVSSHALYGVIMGYYMGRAKVEKEKARQHLAMSLFLPFLLHGVYDFILLAFETYFLFLLIPFMFFLWWVALRKVKRAHQLDV</sequence>
<evidence type="ECO:0000256" key="9">
    <source>
        <dbReference type="ARBA" id="ARBA00023136"/>
    </source>
</evidence>
<reference evidence="13" key="1">
    <citation type="journal article" date="2014" name="Genome Announc.">
        <title>Draft Genome Sequences of Three Alkaliphilic Bacillus Strains, Bacillus wakoensis JCM 9140T, Bacillus akibai JCM 9157T, and Bacillus hemicellulosilyticus JCM 9152T.</title>
        <authorList>
            <person name="Yuki M."/>
            <person name="Oshima K."/>
            <person name="Suda W."/>
            <person name="Oshida Y."/>
            <person name="Kitamura K."/>
            <person name="Iida T."/>
            <person name="Hattori M."/>
            <person name="Ohkuma M."/>
        </authorList>
    </citation>
    <scope>NUCLEOTIDE SEQUENCE [LARGE SCALE GENOMIC DNA]</scope>
    <source>
        <strain evidence="13">JCM 9140</strain>
    </source>
</reference>
<dbReference type="InterPro" id="IPR023596">
    <property type="entry name" value="Peptidase_PrsW_arch/bac"/>
</dbReference>
<keyword evidence="8 12" id="KW-1133">Transmembrane helix</keyword>
<comment type="subcellular location">
    <subcellularLocation>
        <location evidence="1">Cell membrane</location>
        <topology evidence="1">Multi-pass membrane protein</topology>
    </subcellularLocation>
</comment>
<keyword evidence="14" id="KW-1185">Reference proteome</keyword>
<evidence type="ECO:0000256" key="10">
    <source>
        <dbReference type="ARBA" id="ARBA00030345"/>
    </source>
</evidence>
<keyword evidence="9 11" id="KW-0472">Membrane</keyword>
<dbReference type="AlphaFoldDB" id="W4Q9I9"/>
<evidence type="ECO:0000256" key="11">
    <source>
        <dbReference type="PIRNR" id="PIRNR016933"/>
    </source>
</evidence>
<evidence type="ECO:0000256" key="1">
    <source>
        <dbReference type="ARBA" id="ARBA00004651"/>
    </source>
</evidence>
<dbReference type="GO" id="GO:0005886">
    <property type="term" value="C:plasma membrane"/>
    <property type="evidence" value="ECO:0007669"/>
    <property type="project" value="UniProtKB-SubCell"/>
</dbReference>
<accession>W4Q9I9</accession>
<evidence type="ECO:0000256" key="12">
    <source>
        <dbReference type="SAM" id="Phobius"/>
    </source>
</evidence>
<dbReference type="OrthoDB" id="5504276at2"/>
<comment type="function">
    <text evidence="11">Involved in the degradation of specific anti-sigma factors.</text>
</comment>
<evidence type="ECO:0000313" key="13">
    <source>
        <dbReference type="EMBL" id="GAE28665.1"/>
    </source>
</evidence>
<keyword evidence="6 12" id="KW-0812">Transmembrane</keyword>
<keyword evidence="7 11" id="KW-0378">Hydrolase</keyword>
<feature type="transmembrane region" description="Helical" evidence="12">
    <location>
        <begin position="6"/>
        <end position="21"/>
    </location>
</feature>
<feature type="transmembrane region" description="Helical" evidence="12">
    <location>
        <begin position="127"/>
        <end position="150"/>
    </location>
</feature>
<evidence type="ECO:0000256" key="7">
    <source>
        <dbReference type="ARBA" id="ARBA00022801"/>
    </source>
</evidence>
<gene>
    <name evidence="13" type="ORF">JCM9140_4941</name>
</gene>
<evidence type="ECO:0000256" key="6">
    <source>
        <dbReference type="ARBA" id="ARBA00022692"/>
    </source>
</evidence>
<dbReference type="RefSeq" id="WP_034751849.1">
    <property type="nucleotide sequence ID" value="NZ_BAUT01000172.1"/>
</dbReference>
<comment type="similarity">
    <text evidence="2 11">Belongs to the protease PrsW family.</text>
</comment>
<evidence type="ECO:0000256" key="3">
    <source>
        <dbReference type="ARBA" id="ARBA00018997"/>
    </source>
</evidence>
<feature type="transmembrane region" description="Helical" evidence="12">
    <location>
        <begin position="66"/>
        <end position="88"/>
    </location>
</feature>
<dbReference type="GO" id="GO:0006508">
    <property type="term" value="P:proteolysis"/>
    <property type="evidence" value="ECO:0007669"/>
    <property type="project" value="UniProtKB-KW"/>
</dbReference>
<evidence type="ECO:0000256" key="8">
    <source>
        <dbReference type="ARBA" id="ARBA00022989"/>
    </source>
</evidence>
<dbReference type="EC" id="3.4.-.-" evidence="11"/>
<evidence type="ECO:0000256" key="5">
    <source>
        <dbReference type="ARBA" id="ARBA00022670"/>
    </source>
</evidence>